<proteinExistence type="predicted"/>
<protein>
    <submittedName>
        <fullName evidence="2">Uncharacterized protein</fullName>
    </submittedName>
</protein>
<organism evidence="2 3">
    <name type="scientific">Moniliophthora roreri</name>
    <name type="common">Frosty pod rot fungus</name>
    <name type="synonym">Monilia roreri</name>
    <dbReference type="NCBI Taxonomy" id="221103"/>
    <lineage>
        <taxon>Eukaryota</taxon>
        <taxon>Fungi</taxon>
        <taxon>Dikarya</taxon>
        <taxon>Basidiomycota</taxon>
        <taxon>Agaricomycotina</taxon>
        <taxon>Agaricomycetes</taxon>
        <taxon>Agaricomycetidae</taxon>
        <taxon>Agaricales</taxon>
        <taxon>Marasmiineae</taxon>
        <taxon>Marasmiaceae</taxon>
        <taxon>Moniliophthora</taxon>
    </lineage>
</organism>
<dbReference type="AlphaFoldDB" id="A0A0W0GB19"/>
<evidence type="ECO:0000313" key="2">
    <source>
        <dbReference type="EMBL" id="KTB45748.1"/>
    </source>
</evidence>
<feature type="compositionally biased region" description="Low complexity" evidence="1">
    <location>
        <begin position="82"/>
        <end position="95"/>
    </location>
</feature>
<name>A0A0W0GB19_MONRR</name>
<feature type="compositionally biased region" description="Polar residues" evidence="1">
    <location>
        <begin position="63"/>
        <end position="81"/>
    </location>
</feature>
<evidence type="ECO:0000256" key="1">
    <source>
        <dbReference type="SAM" id="MobiDB-lite"/>
    </source>
</evidence>
<accession>A0A0W0GB19</accession>
<dbReference type="EMBL" id="LATX01000628">
    <property type="protein sequence ID" value="KTB45748.1"/>
    <property type="molecule type" value="Genomic_DNA"/>
</dbReference>
<comment type="caution">
    <text evidence="2">The sequence shown here is derived from an EMBL/GenBank/DDBJ whole genome shotgun (WGS) entry which is preliminary data.</text>
</comment>
<sequence>MSQNTHLDPSSNANQTRICIQQLHHLLQSGQTVHASPEEAAMLSGLLSVNTSVVPSSPPRNRASISQLATPPPSRSNTLPISSPSTSASVASVRSDFAGLGDQPNKSEDRKKVNRQVAVDTYHEYEDPEA</sequence>
<dbReference type="Proteomes" id="UP000054988">
    <property type="component" value="Unassembled WGS sequence"/>
</dbReference>
<gene>
    <name evidence="2" type="ORF">WG66_1664</name>
</gene>
<feature type="compositionally biased region" description="Basic and acidic residues" evidence="1">
    <location>
        <begin position="121"/>
        <end position="130"/>
    </location>
</feature>
<evidence type="ECO:0000313" key="3">
    <source>
        <dbReference type="Proteomes" id="UP000054988"/>
    </source>
</evidence>
<feature type="region of interest" description="Disordered" evidence="1">
    <location>
        <begin position="50"/>
        <end position="130"/>
    </location>
</feature>
<reference evidence="2 3" key="1">
    <citation type="submission" date="2015-12" db="EMBL/GenBank/DDBJ databases">
        <title>Draft genome sequence of Moniliophthora roreri, the causal agent of frosty pod rot of cacao.</title>
        <authorList>
            <person name="Aime M.C."/>
            <person name="Diaz-Valderrama J.R."/>
            <person name="Kijpornyongpan T."/>
            <person name="Phillips-Mora W."/>
        </authorList>
    </citation>
    <scope>NUCLEOTIDE SEQUENCE [LARGE SCALE GENOMIC DNA]</scope>
    <source>
        <strain evidence="2 3">MCA 2952</strain>
    </source>
</reference>